<proteinExistence type="inferred from homology"/>
<keyword evidence="5" id="KW-1185">Reference proteome</keyword>
<comment type="similarity">
    <text evidence="1">Belongs to the UPF0312 family.</text>
</comment>
<dbReference type="InterPro" id="IPR036761">
    <property type="entry name" value="TTHA0802/YceI-like_sf"/>
</dbReference>
<feature type="compositionally biased region" description="Polar residues" evidence="2">
    <location>
        <begin position="62"/>
        <end position="77"/>
    </location>
</feature>
<dbReference type="PANTHER" id="PTHR34406:SF1">
    <property type="entry name" value="PROTEIN YCEI"/>
    <property type="match status" value="1"/>
</dbReference>
<dbReference type="SMART" id="SM00867">
    <property type="entry name" value="YceI"/>
    <property type="match status" value="1"/>
</dbReference>
<dbReference type="Pfam" id="PF04264">
    <property type="entry name" value="YceI"/>
    <property type="match status" value="1"/>
</dbReference>
<dbReference type="SUPFAM" id="SSF101874">
    <property type="entry name" value="YceI-like"/>
    <property type="match status" value="1"/>
</dbReference>
<dbReference type="InterPro" id="IPR007372">
    <property type="entry name" value="Lipid/polyisoprenoid-bd_YceI"/>
</dbReference>
<dbReference type="Proteomes" id="UP000435304">
    <property type="component" value="Unassembled WGS sequence"/>
</dbReference>
<dbReference type="Gene3D" id="2.40.128.110">
    <property type="entry name" value="Lipid/polyisoprenoid-binding, YceI-like"/>
    <property type="match status" value="1"/>
</dbReference>
<feature type="region of interest" description="Disordered" evidence="2">
    <location>
        <begin position="42"/>
        <end position="89"/>
    </location>
</feature>
<dbReference type="PANTHER" id="PTHR34406">
    <property type="entry name" value="PROTEIN YCEI"/>
    <property type="match status" value="1"/>
</dbReference>
<evidence type="ECO:0000313" key="5">
    <source>
        <dbReference type="Proteomes" id="UP000435304"/>
    </source>
</evidence>
<gene>
    <name evidence="4" type="ORF">GC722_03750</name>
</gene>
<evidence type="ECO:0000313" key="4">
    <source>
        <dbReference type="EMBL" id="MVA75146.1"/>
    </source>
</evidence>
<evidence type="ECO:0000256" key="2">
    <source>
        <dbReference type="SAM" id="MobiDB-lite"/>
    </source>
</evidence>
<protein>
    <submittedName>
        <fullName evidence="4">YceI family protein</fullName>
    </submittedName>
</protein>
<accession>A0A6A9UQH5</accession>
<dbReference type="RefSeq" id="WP_331714356.1">
    <property type="nucleotide sequence ID" value="NZ_WPCU01000004.1"/>
</dbReference>
<evidence type="ECO:0000256" key="1">
    <source>
        <dbReference type="ARBA" id="ARBA00008812"/>
    </source>
</evidence>
<feature type="domain" description="Lipid/polyisoprenoid-binding YceI-like" evidence="3">
    <location>
        <begin position="84"/>
        <end position="248"/>
    </location>
</feature>
<name>A0A6A9UQH5_9ACTN</name>
<dbReference type="EMBL" id="WPCU01000004">
    <property type="protein sequence ID" value="MVA75146.1"/>
    <property type="molecule type" value="Genomic_DNA"/>
</dbReference>
<organism evidence="4 5">
    <name type="scientific">Auraticoccus cholistanensis</name>
    <dbReference type="NCBI Taxonomy" id="2656650"/>
    <lineage>
        <taxon>Bacteria</taxon>
        <taxon>Bacillati</taxon>
        <taxon>Actinomycetota</taxon>
        <taxon>Actinomycetes</taxon>
        <taxon>Propionibacteriales</taxon>
        <taxon>Propionibacteriaceae</taxon>
        <taxon>Auraticoccus</taxon>
    </lineage>
</organism>
<sequence length="249" mass="25826">MRTPRPRTLLVVAAVAVVVVLAVVLGPILYARSQDAAPAPLSVDDLATSPSAPESVDPPTPGSETAGTGTSDPQNPGTGDLDGRWTVSDGSQAGYRVDEVLNGEDVTVVGRTDDVTGTAEVADGALTSAVVEVDVATVATDSDRRDSYFTGTAMRVSEHPTATFRLTEPVSVPALGEEPVEVQARGELELVGVSREVVADIQVVRDGEAVAASGSVDVTFANWGIDAPDLGFVQVEESGQVEFLVRLTR</sequence>
<reference evidence="4 5" key="1">
    <citation type="submission" date="2019-12" db="EMBL/GenBank/DDBJ databases">
        <title>Auraticoccus cholistani sp. nov., an actinomycete isolated from soil of Cholistan desert.</title>
        <authorList>
            <person name="Cheema M.T."/>
        </authorList>
    </citation>
    <scope>NUCLEOTIDE SEQUENCE [LARGE SCALE GENOMIC DNA]</scope>
    <source>
        <strain evidence="4 5">F435</strain>
    </source>
</reference>
<evidence type="ECO:0000259" key="3">
    <source>
        <dbReference type="SMART" id="SM00867"/>
    </source>
</evidence>
<comment type="caution">
    <text evidence="4">The sequence shown here is derived from an EMBL/GenBank/DDBJ whole genome shotgun (WGS) entry which is preliminary data.</text>
</comment>
<dbReference type="AlphaFoldDB" id="A0A6A9UQH5"/>